<keyword evidence="2" id="KW-0808">Transferase</keyword>
<keyword evidence="1" id="KW-0648">Protein biosynthesis</keyword>
<dbReference type="EMBL" id="ALYF01000010">
    <property type="protein sequence ID" value="EJW20505.1"/>
    <property type="molecule type" value="Genomic_DNA"/>
</dbReference>
<protein>
    <recommendedName>
        <fullName evidence="1">Aspartyl/glutamyl-tRNA(Asn/Gln) amidotransferase subunit C</fullName>
        <shortName evidence="1">Asp/Glu-ADT subunit C</shortName>
        <ecNumber evidence="1">6.3.5.-</ecNumber>
    </recommendedName>
</protein>
<dbReference type="GO" id="GO:0006450">
    <property type="term" value="P:regulation of translational fidelity"/>
    <property type="evidence" value="ECO:0007669"/>
    <property type="project" value="InterPro"/>
</dbReference>
<dbReference type="PANTHER" id="PTHR15004:SF0">
    <property type="entry name" value="GLUTAMYL-TRNA(GLN) AMIDOTRANSFERASE SUBUNIT C, MITOCHONDRIAL"/>
    <property type="match status" value="1"/>
</dbReference>
<dbReference type="PATRIC" id="fig|1220535.3.peg.1790"/>
<keyword evidence="3" id="KW-1185">Reference proteome</keyword>
<evidence type="ECO:0000313" key="2">
    <source>
        <dbReference type="EMBL" id="EJW20505.1"/>
    </source>
</evidence>
<proteinExistence type="inferred from homology"/>
<dbReference type="GO" id="GO:0016740">
    <property type="term" value="F:transferase activity"/>
    <property type="evidence" value="ECO:0007669"/>
    <property type="project" value="UniProtKB-KW"/>
</dbReference>
<comment type="catalytic activity">
    <reaction evidence="1">
        <text>L-glutamyl-tRNA(Gln) + L-glutamine + ATP + H2O = L-glutaminyl-tRNA(Gln) + L-glutamate + ADP + phosphate + H(+)</text>
        <dbReference type="Rhea" id="RHEA:17521"/>
        <dbReference type="Rhea" id="RHEA-COMP:9681"/>
        <dbReference type="Rhea" id="RHEA-COMP:9684"/>
        <dbReference type="ChEBI" id="CHEBI:15377"/>
        <dbReference type="ChEBI" id="CHEBI:15378"/>
        <dbReference type="ChEBI" id="CHEBI:29985"/>
        <dbReference type="ChEBI" id="CHEBI:30616"/>
        <dbReference type="ChEBI" id="CHEBI:43474"/>
        <dbReference type="ChEBI" id="CHEBI:58359"/>
        <dbReference type="ChEBI" id="CHEBI:78520"/>
        <dbReference type="ChEBI" id="CHEBI:78521"/>
        <dbReference type="ChEBI" id="CHEBI:456216"/>
    </reaction>
</comment>
<dbReference type="AlphaFoldDB" id="J9A2I3"/>
<gene>
    <name evidence="1" type="primary">gatC</name>
    <name evidence="2" type="ORF">IMCC14465_17980</name>
</gene>
<dbReference type="PANTHER" id="PTHR15004">
    <property type="entry name" value="GLUTAMYL-TRNA(GLN) AMIDOTRANSFERASE SUBUNIT C, MITOCHONDRIAL"/>
    <property type="match status" value="1"/>
</dbReference>
<dbReference type="GO" id="GO:0005524">
    <property type="term" value="F:ATP binding"/>
    <property type="evidence" value="ECO:0007669"/>
    <property type="project" value="UniProtKB-KW"/>
</dbReference>
<evidence type="ECO:0000313" key="3">
    <source>
        <dbReference type="Proteomes" id="UP000004836"/>
    </source>
</evidence>
<keyword evidence="1" id="KW-0067">ATP-binding</keyword>
<dbReference type="eggNOG" id="COG0721">
    <property type="taxonomic scope" value="Bacteria"/>
</dbReference>
<comment type="catalytic activity">
    <reaction evidence="1">
        <text>L-aspartyl-tRNA(Asn) + L-glutamine + ATP + H2O = L-asparaginyl-tRNA(Asn) + L-glutamate + ADP + phosphate + 2 H(+)</text>
        <dbReference type="Rhea" id="RHEA:14513"/>
        <dbReference type="Rhea" id="RHEA-COMP:9674"/>
        <dbReference type="Rhea" id="RHEA-COMP:9677"/>
        <dbReference type="ChEBI" id="CHEBI:15377"/>
        <dbReference type="ChEBI" id="CHEBI:15378"/>
        <dbReference type="ChEBI" id="CHEBI:29985"/>
        <dbReference type="ChEBI" id="CHEBI:30616"/>
        <dbReference type="ChEBI" id="CHEBI:43474"/>
        <dbReference type="ChEBI" id="CHEBI:58359"/>
        <dbReference type="ChEBI" id="CHEBI:78515"/>
        <dbReference type="ChEBI" id="CHEBI:78516"/>
        <dbReference type="ChEBI" id="CHEBI:456216"/>
    </reaction>
</comment>
<dbReference type="SUPFAM" id="SSF141000">
    <property type="entry name" value="Glu-tRNAGln amidotransferase C subunit"/>
    <property type="match status" value="1"/>
</dbReference>
<dbReference type="Gene3D" id="1.10.20.60">
    <property type="entry name" value="Glu-tRNAGln amidotransferase C subunit, N-terminal domain"/>
    <property type="match status" value="1"/>
</dbReference>
<reference evidence="2 3" key="1">
    <citation type="journal article" date="2012" name="J. Bacteriol.">
        <title>Genome Sequence of Strain IMCC14465, Isolated from the East Sea, Belonging to the PS1 Clade of Alphaproteobacteria.</title>
        <authorList>
            <person name="Yang S.J."/>
            <person name="Kang I."/>
            <person name="Cho J.C."/>
        </authorList>
    </citation>
    <scope>NUCLEOTIDE SEQUENCE [LARGE SCALE GENOMIC DNA]</scope>
    <source>
        <strain evidence="2 3">IMCC14465</strain>
    </source>
</reference>
<dbReference type="Proteomes" id="UP000004836">
    <property type="component" value="Unassembled WGS sequence"/>
</dbReference>
<comment type="caution">
    <text evidence="2">The sequence shown here is derived from an EMBL/GenBank/DDBJ whole genome shotgun (WGS) entry which is preliminary data.</text>
</comment>
<evidence type="ECO:0000256" key="1">
    <source>
        <dbReference type="HAMAP-Rule" id="MF_00122"/>
    </source>
</evidence>
<dbReference type="Pfam" id="PF02686">
    <property type="entry name" value="GatC"/>
    <property type="match status" value="1"/>
</dbReference>
<keyword evidence="1" id="KW-0547">Nucleotide-binding</keyword>
<sequence>MSADNLPDDNLPVDDKTVHRIARLARIAVPDEEIASLGTELNAILGFIEQLSEVNTDDILPMTAVVETEIKRREDAVTDGGYVEDITANAPVSDDDYFAVPKVVE</sequence>
<dbReference type="HAMAP" id="MF_00122">
    <property type="entry name" value="GatC"/>
    <property type="match status" value="1"/>
</dbReference>
<dbReference type="GO" id="GO:0050567">
    <property type="term" value="F:glutaminyl-tRNA synthase (glutamine-hydrolyzing) activity"/>
    <property type="evidence" value="ECO:0007669"/>
    <property type="project" value="UniProtKB-UniRule"/>
</dbReference>
<accession>J9A2I3</accession>
<organism evidence="2 3">
    <name type="scientific">alpha proteobacterium IMCC14465</name>
    <dbReference type="NCBI Taxonomy" id="1220535"/>
    <lineage>
        <taxon>Bacteria</taxon>
        <taxon>Pseudomonadati</taxon>
        <taxon>Pseudomonadota</taxon>
        <taxon>Alphaproteobacteria</taxon>
        <taxon>PS1 clade</taxon>
    </lineage>
</organism>
<dbReference type="GO" id="GO:0070681">
    <property type="term" value="P:glutaminyl-tRNAGln biosynthesis via transamidation"/>
    <property type="evidence" value="ECO:0007669"/>
    <property type="project" value="TreeGrafter"/>
</dbReference>
<keyword evidence="1" id="KW-0436">Ligase</keyword>
<dbReference type="GO" id="GO:0050566">
    <property type="term" value="F:asparaginyl-tRNA synthase (glutamine-hydrolyzing) activity"/>
    <property type="evidence" value="ECO:0007669"/>
    <property type="project" value="RHEA"/>
</dbReference>
<comment type="subunit">
    <text evidence="1">Heterotrimer of A, B and C subunits.</text>
</comment>
<dbReference type="STRING" id="1220535.IMCC14465_17980"/>
<comment type="similarity">
    <text evidence="1">Belongs to the GatC family.</text>
</comment>
<name>J9A2I3_9PROT</name>
<comment type="function">
    <text evidence="1">Allows the formation of correctly charged Asn-tRNA(Asn) or Gln-tRNA(Gln) through the transamidation of misacylated Asp-tRNA(Asn) or Glu-tRNA(Gln) in organisms which lack either or both of asparaginyl-tRNA or glutaminyl-tRNA synthetases. The reaction takes place in the presence of glutamine and ATP through an activated phospho-Asp-tRNA(Asn) or phospho-Glu-tRNA(Gln).</text>
</comment>
<dbReference type="GO" id="GO:0006412">
    <property type="term" value="P:translation"/>
    <property type="evidence" value="ECO:0007669"/>
    <property type="project" value="UniProtKB-UniRule"/>
</dbReference>
<dbReference type="NCBIfam" id="TIGR00135">
    <property type="entry name" value="gatC"/>
    <property type="match status" value="1"/>
</dbReference>
<dbReference type="EC" id="6.3.5.-" evidence="1"/>
<dbReference type="InterPro" id="IPR003837">
    <property type="entry name" value="GatC"/>
</dbReference>
<dbReference type="InterPro" id="IPR036113">
    <property type="entry name" value="Asp/Glu-ADT_sf_sub_c"/>
</dbReference>